<feature type="domain" description="Glycosyl transferase family 25" evidence="1">
    <location>
        <begin position="1"/>
        <end position="184"/>
    </location>
</feature>
<evidence type="ECO:0000259" key="1">
    <source>
        <dbReference type="Pfam" id="PF01755"/>
    </source>
</evidence>
<gene>
    <name evidence="2" type="ORF">MRM75_22495</name>
</gene>
<reference evidence="2" key="1">
    <citation type="submission" date="2022-03" db="EMBL/GenBank/DDBJ databases">
        <title>Sea Food Isolates.</title>
        <authorList>
            <person name="Li c."/>
        </authorList>
    </citation>
    <scope>NUCLEOTIDE SEQUENCE</scope>
    <source>
        <strain evidence="2">19CA06SA08-2</strain>
    </source>
</reference>
<dbReference type="AlphaFoldDB" id="A0AAU6U7I6"/>
<proteinExistence type="predicted"/>
<organism evidence="2">
    <name type="scientific">bacterium 19CA06SA08-2</name>
    <dbReference type="NCBI Taxonomy" id="2920658"/>
    <lineage>
        <taxon>Bacteria</taxon>
    </lineage>
</organism>
<dbReference type="Pfam" id="PF01755">
    <property type="entry name" value="Glyco_transf_25"/>
    <property type="match status" value="1"/>
</dbReference>
<name>A0AAU6U7I6_UNCXX</name>
<protein>
    <submittedName>
        <fullName evidence="2">Glycosyltransferase family 25 protein</fullName>
    </submittedName>
</protein>
<dbReference type="CDD" id="cd06532">
    <property type="entry name" value="Glyco_transf_25"/>
    <property type="match status" value="1"/>
</dbReference>
<sequence>MIPIFVISLSRSQDRRAMLIKQMKRLGLEFTFFDAVDGKSLTDAELQHVDFPLARETCGHDLSMGEVGCAMSHIRLYEMMVEKNIERCVVLEDDIYLHMHFSAIMESAIASCHSEIIFLYHGKAKCWPWMKRLPEGYRLARYLSPSRSSKRGIISTVGYILTLSGAKKLLRKAYPIRMPSDYLTGRLQLNGLTASGVEPSCMDVGLFKTTIDDRNYGPHLANREVES</sequence>
<dbReference type="EMBL" id="CP095353">
    <property type="protein sequence ID" value="XAG69310.1"/>
    <property type="molecule type" value="Genomic_DNA"/>
</dbReference>
<dbReference type="InterPro" id="IPR002654">
    <property type="entry name" value="Glyco_trans_25"/>
</dbReference>
<evidence type="ECO:0000313" key="2">
    <source>
        <dbReference type="EMBL" id="XAG69310.1"/>
    </source>
</evidence>
<accession>A0AAU6U7I6</accession>